<comment type="subunit">
    <text evidence="13">F-type ATPases have 2 components, F(1) - the catalytic core - and F(0) - the membrane proton channel. F(1) has five subunits: alpha(3), beta(3), gamma(1), delta(1), epsilon(1). F(0) has four main subunits: a(1), b(2) and c(10-14). The alpha and beta chains form an alternating ring which encloses part of the gamma chain. F(1) is attached to F(0) by a central stalk formed by the gamma and epsilon chains, while a peripheral stalk is formed by the delta and b chains.</text>
</comment>
<comment type="subunit">
    <text evidence="15">F-type ATPases have 2 components, F(1) - the catalytic core - and F(0) - the membrane proton channel. F(1) has five subunits: alpha(3), beta(3), gamma(1), delta(1), epsilon(1). F(0) has three main subunits: a(1), b(2) and c(10-14). The alpha and beta chains form an alternating ring which encloses part of the gamma chain. F(1) is attached to F(0) by a central stalk formed by the gamma and epsilon chains, while a peripheral stalk is formed by the delta and b chains.</text>
</comment>
<keyword evidence="4 15" id="KW-0138">CF(0)</keyword>
<keyword evidence="5 15" id="KW-0812">Transmembrane</keyword>
<evidence type="ECO:0000256" key="1">
    <source>
        <dbReference type="ARBA" id="ARBA00005513"/>
    </source>
</evidence>
<evidence type="ECO:0000256" key="2">
    <source>
        <dbReference type="ARBA" id="ARBA00022448"/>
    </source>
</evidence>
<evidence type="ECO:0000256" key="14">
    <source>
        <dbReference type="ARBA" id="ARBA00037847"/>
    </source>
</evidence>
<dbReference type="GO" id="GO:0046961">
    <property type="term" value="F:proton-transporting ATPase activity, rotational mechanism"/>
    <property type="evidence" value="ECO:0007669"/>
    <property type="project" value="TreeGrafter"/>
</dbReference>
<dbReference type="PaxDb" id="289377-HL41_01075"/>
<accession>A0A075WRP7</accession>
<evidence type="ECO:0000256" key="12">
    <source>
        <dbReference type="ARBA" id="ARBA00025614"/>
    </source>
</evidence>
<name>A0A075WRP7_9BACT</name>
<dbReference type="CDD" id="cd06503">
    <property type="entry name" value="ATP-synt_Fo_b"/>
    <property type="match status" value="1"/>
</dbReference>
<sequence>MIRMKEIVSFLLILLLAGVELVWAAGGGEGGSHGVTPTQLKNLFWFTLNFIALVVILYKFARKPVVNMFKSRQENILRQYNELLEKKREAEAKYLELQEKVKNLEKEAQAIYENYVAQGLKEKERIIEEANLQAERIKQQTELYIQQEIEKAKNMLREEVAEAAVKLAEDLLRKSITEEDQKKIYKEFINEIRGRVVH</sequence>
<evidence type="ECO:0000256" key="4">
    <source>
        <dbReference type="ARBA" id="ARBA00022547"/>
    </source>
</evidence>
<dbReference type="eggNOG" id="COG0711">
    <property type="taxonomic scope" value="Bacteria"/>
</dbReference>
<keyword evidence="10 15" id="KW-0066">ATP synthesis</keyword>
<dbReference type="GO" id="GO:0012505">
    <property type="term" value="C:endomembrane system"/>
    <property type="evidence" value="ECO:0007669"/>
    <property type="project" value="UniProtKB-SubCell"/>
</dbReference>
<dbReference type="OrthoDB" id="5471016at2"/>
<dbReference type="NCBIfam" id="TIGR01144">
    <property type="entry name" value="ATP_synt_b"/>
    <property type="match status" value="1"/>
</dbReference>
<organism evidence="18 19">
    <name type="scientific">Thermodesulfobacterium commune DSM 2178</name>
    <dbReference type="NCBI Taxonomy" id="289377"/>
    <lineage>
        <taxon>Bacteria</taxon>
        <taxon>Pseudomonadati</taxon>
        <taxon>Thermodesulfobacteriota</taxon>
        <taxon>Thermodesulfobacteria</taxon>
        <taxon>Thermodesulfobacteriales</taxon>
        <taxon>Thermodesulfobacteriaceae</taxon>
        <taxon>Thermodesulfobacterium</taxon>
    </lineage>
</organism>
<gene>
    <name evidence="15" type="primary">atpF</name>
    <name evidence="18" type="ORF">HL41_01075</name>
</gene>
<dbReference type="KEGG" id="tcm:HL41_01075"/>
<evidence type="ECO:0000256" key="7">
    <source>
        <dbReference type="ARBA" id="ARBA00022989"/>
    </source>
</evidence>
<evidence type="ECO:0000256" key="17">
    <source>
        <dbReference type="SAM" id="Coils"/>
    </source>
</evidence>
<dbReference type="InterPro" id="IPR002146">
    <property type="entry name" value="ATP_synth_b/b'su_bac/chlpt"/>
</dbReference>
<feature type="coiled-coil region" evidence="17">
    <location>
        <begin position="70"/>
        <end position="166"/>
    </location>
</feature>
<keyword evidence="6 15" id="KW-0375">Hydrogen ion transport</keyword>
<reference evidence="18 19" key="1">
    <citation type="journal article" date="2015" name="Genome Announc.">
        <title>Genome Sequence of a Sulfate-Reducing Thermophilic Bacterium, Thermodesulfobacterium commune DSM 2178T (Phylum Thermodesulfobacteria).</title>
        <authorList>
            <person name="Bhatnagar S."/>
            <person name="Badger J.H."/>
            <person name="Madupu R."/>
            <person name="Khouri H.M."/>
            <person name="O'Connor E.M."/>
            <person name="Robb F.T."/>
            <person name="Ward N.L."/>
            <person name="Eisen J.A."/>
        </authorList>
    </citation>
    <scope>NUCLEOTIDE SEQUENCE [LARGE SCALE GENOMIC DNA]</scope>
    <source>
        <strain evidence="18 19">DSM 2178</strain>
    </source>
</reference>
<keyword evidence="9 15" id="KW-0472">Membrane</keyword>
<keyword evidence="2 15" id="KW-0813">Transport</keyword>
<comment type="subcellular location">
    <subcellularLocation>
        <location evidence="15">Cell membrane</location>
        <topology evidence="15">Single-pass membrane protein</topology>
    </subcellularLocation>
    <subcellularLocation>
        <location evidence="14">Endomembrane system</location>
        <topology evidence="14">Single-pass membrane protein</topology>
    </subcellularLocation>
</comment>
<dbReference type="EMBL" id="CP008796">
    <property type="protein sequence ID" value="AIH03531.1"/>
    <property type="molecule type" value="Genomic_DNA"/>
</dbReference>
<dbReference type="InterPro" id="IPR005864">
    <property type="entry name" value="ATP_synth_F0_bsu_bac"/>
</dbReference>
<comment type="function">
    <text evidence="12">Component of the F(0) channel, it forms part of the peripheral stalk, linking F(1) to F(0). The b'-subunit is a diverged and duplicated form of b found in plants and photosynthetic bacteria.</text>
</comment>
<keyword evidence="8 15" id="KW-0406">Ion transport</keyword>
<dbReference type="InterPro" id="IPR050059">
    <property type="entry name" value="ATP_synthase_B_chain"/>
</dbReference>
<evidence type="ECO:0000256" key="5">
    <source>
        <dbReference type="ARBA" id="ARBA00022692"/>
    </source>
</evidence>
<evidence type="ECO:0000256" key="9">
    <source>
        <dbReference type="ARBA" id="ARBA00023136"/>
    </source>
</evidence>
<comment type="similarity">
    <text evidence="1 15 16">Belongs to the ATPase B chain family.</text>
</comment>
<evidence type="ECO:0000256" key="16">
    <source>
        <dbReference type="RuleBase" id="RU003848"/>
    </source>
</evidence>
<feature type="transmembrane region" description="Helical" evidence="15">
    <location>
        <begin position="43"/>
        <end position="61"/>
    </location>
</feature>
<evidence type="ECO:0000313" key="18">
    <source>
        <dbReference type="EMBL" id="AIH03531.1"/>
    </source>
</evidence>
<keyword evidence="7 15" id="KW-1133">Transmembrane helix</keyword>
<dbReference type="PANTHER" id="PTHR33445">
    <property type="entry name" value="ATP SYNTHASE SUBUNIT B', CHLOROPLASTIC"/>
    <property type="match status" value="1"/>
</dbReference>
<dbReference type="STRING" id="289377.HL41_01075"/>
<dbReference type="HAMAP" id="MF_01398">
    <property type="entry name" value="ATP_synth_b_bprime"/>
    <property type="match status" value="1"/>
</dbReference>
<evidence type="ECO:0000256" key="3">
    <source>
        <dbReference type="ARBA" id="ARBA00022475"/>
    </source>
</evidence>
<protein>
    <recommendedName>
        <fullName evidence="15">ATP synthase subunit b</fullName>
    </recommendedName>
    <alternativeName>
        <fullName evidence="15">ATP synthase F(0) sector subunit b</fullName>
    </alternativeName>
    <alternativeName>
        <fullName evidence="15">ATPase subunit I</fullName>
    </alternativeName>
    <alternativeName>
        <fullName evidence="15">F-type ATPase subunit b</fullName>
        <shortName evidence="15">F-ATPase subunit b</shortName>
    </alternativeName>
</protein>
<evidence type="ECO:0000256" key="13">
    <source>
        <dbReference type="ARBA" id="ARBA00026054"/>
    </source>
</evidence>
<evidence type="ECO:0000256" key="11">
    <source>
        <dbReference type="ARBA" id="ARBA00025198"/>
    </source>
</evidence>
<dbReference type="RefSeq" id="WP_038063356.1">
    <property type="nucleotide sequence ID" value="NZ_CP008796.1"/>
</dbReference>
<dbReference type="GO" id="GO:0046933">
    <property type="term" value="F:proton-transporting ATP synthase activity, rotational mechanism"/>
    <property type="evidence" value="ECO:0007669"/>
    <property type="project" value="UniProtKB-UniRule"/>
</dbReference>
<dbReference type="AlphaFoldDB" id="A0A075WRP7"/>
<dbReference type="GO" id="GO:0045259">
    <property type="term" value="C:proton-transporting ATP synthase complex"/>
    <property type="evidence" value="ECO:0007669"/>
    <property type="project" value="UniProtKB-KW"/>
</dbReference>
<dbReference type="Proteomes" id="UP000028481">
    <property type="component" value="Chromosome"/>
</dbReference>
<dbReference type="HOGENOM" id="CLU_079215_3_0_0"/>
<dbReference type="GO" id="GO:0005886">
    <property type="term" value="C:plasma membrane"/>
    <property type="evidence" value="ECO:0007669"/>
    <property type="project" value="UniProtKB-SubCell"/>
</dbReference>
<keyword evidence="17" id="KW-0175">Coiled coil</keyword>
<evidence type="ECO:0000256" key="15">
    <source>
        <dbReference type="HAMAP-Rule" id="MF_01398"/>
    </source>
</evidence>
<keyword evidence="19" id="KW-1185">Reference proteome</keyword>
<evidence type="ECO:0000256" key="8">
    <source>
        <dbReference type="ARBA" id="ARBA00023065"/>
    </source>
</evidence>
<evidence type="ECO:0000256" key="6">
    <source>
        <dbReference type="ARBA" id="ARBA00022781"/>
    </source>
</evidence>
<evidence type="ECO:0000256" key="10">
    <source>
        <dbReference type="ARBA" id="ARBA00023310"/>
    </source>
</evidence>
<dbReference type="Pfam" id="PF00430">
    <property type="entry name" value="ATP-synt_B"/>
    <property type="match status" value="1"/>
</dbReference>
<keyword evidence="3 15" id="KW-1003">Cell membrane</keyword>
<dbReference type="PANTHER" id="PTHR33445:SF1">
    <property type="entry name" value="ATP SYNTHASE SUBUNIT B"/>
    <property type="match status" value="1"/>
</dbReference>
<proteinExistence type="inferred from homology"/>
<comment type="function">
    <text evidence="11 15">F(1)F(0) ATP synthase produces ATP from ADP in the presence of a proton or sodium gradient. F-type ATPases consist of two structural domains, F(1) containing the extramembraneous catalytic core and F(0) containing the membrane proton channel, linked together by a central stalk and a peripheral stalk. During catalysis, ATP synthesis in the catalytic domain of F(1) is coupled via a rotary mechanism of the central stalk subunits to proton translocation.</text>
</comment>
<evidence type="ECO:0000313" key="19">
    <source>
        <dbReference type="Proteomes" id="UP000028481"/>
    </source>
</evidence>